<dbReference type="SUPFAM" id="SSF52540">
    <property type="entry name" value="P-loop containing nucleoside triphosphate hydrolases"/>
    <property type="match status" value="1"/>
</dbReference>
<dbReference type="GO" id="GO:0003724">
    <property type="term" value="F:RNA helicase activity"/>
    <property type="evidence" value="ECO:0007669"/>
    <property type="project" value="UniProtKB-EC"/>
</dbReference>
<dbReference type="SMART" id="SM00487">
    <property type="entry name" value="DEXDc"/>
    <property type="match status" value="1"/>
</dbReference>
<dbReference type="GO" id="GO:0005524">
    <property type="term" value="F:ATP binding"/>
    <property type="evidence" value="ECO:0007669"/>
    <property type="project" value="UniProtKB-KW"/>
</dbReference>
<gene>
    <name evidence="10" type="ORF">WJX74_003796</name>
</gene>
<dbReference type="AlphaFoldDB" id="A0AAW1RG74"/>
<dbReference type="Pfam" id="PF04408">
    <property type="entry name" value="WHD_HA2"/>
    <property type="match status" value="1"/>
</dbReference>
<dbReference type="InterPro" id="IPR014001">
    <property type="entry name" value="Helicase_ATP-bd"/>
</dbReference>
<dbReference type="GO" id="GO:0006397">
    <property type="term" value="P:mRNA processing"/>
    <property type="evidence" value="ECO:0007669"/>
    <property type="project" value="UniProtKB-KW"/>
</dbReference>
<keyword evidence="2" id="KW-0507">mRNA processing</keyword>
<dbReference type="PANTHER" id="PTHR18934">
    <property type="entry name" value="ATP-DEPENDENT RNA HELICASE"/>
    <property type="match status" value="1"/>
</dbReference>
<evidence type="ECO:0000256" key="7">
    <source>
        <dbReference type="ARBA" id="ARBA00047984"/>
    </source>
</evidence>
<keyword evidence="6" id="KW-0067">ATP-binding</keyword>
<dbReference type="InterPro" id="IPR011545">
    <property type="entry name" value="DEAD/DEAH_box_helicase_dom"/>
</dbReference>
<evidence type="ECO:0000256" key="5">
    <source>
        <dbReference type="ARBA" id="ARBA00022806"/>
    </source>
</evidence>
<keyword evidence="4" id="KW-0378">Hydrolase</keyword>
<evidence type="ECO:0000256" key="1">
    <source>
        <dbReference type="ARBA" id="ARBA00012552"/>
    </source>
</evidence>
<dbReference type="Pfam" id="PF07717">
    <property type="entry name" value="OB_NTP_bind"/>
    <property type="match status" value="1"/>
</dbReference>
<dbReference type="PROSITE" id="PS51192">
    <property type="entry name" value="HELICASE_ATP_BIND_1"/>
    <property type="match status" value="1"/>
</dbReference>
<proteinExistence type="predicted"/>
<evidence type="ECO:0000256" key="3">
    <source>
        <dbReference type="ARBA" id="ARBA00022741"/>
    </source>
</evidence>
<accession>A0AAW1RG74</accession>
<dbReference type="InterPro" id="IPR011709">
    <property type="entry name" value="DEAD-box_helicase_OB_fold"/>
</dbReference>
<dbReference type="Gene3D" id="1.20.120.1080">
    <property type="match status" value="1"/>
</dbReference>
<dbReference type="SMART" id="SM00490">
    <property type="entry name" value="HELICc"/>
    <property type="match status" value="1"/>
</dbReference>
<evidence type="ECO:0000259" key="8">
    <source>
        <dbReference type="PROSITE" id="PS51192"/>
    </source>
</evidence>
<organism evidence="10 11">
    <name type="scientific">Apatococcus lobatus</name>
    <dbReference type="NCBI Taxonomy" id="904363"/>
    <lineage>
        <taxon>Eukaryota</taxon>
        <taxon>Viridiplantae</taxon>
        <taxon>Chlorophyta</taxon>
        <taxon>core chlorophytes</taxon>
        <taxon>Trebouxiophyceae</taxon>
        <taxon>Chlorellales</taxon>
        <taxon>Chlorellaceae</taxon>
        <taxon>Apatococcus</taxon>
    </lineage>
</organism>
<reference evidence="10 11" key="1">
    <citation type="journal article" date="2024" name="Nat. Commun.">
        <title>Phylogenomics reveals the evolutionary origins of lichenization in chlorophyte algae.</title>
        <authorList>
            <person name="Puginier C."/>
            <person name="Libourel C."/>
            <person name="Otte J."/>
            <person name="Skaloud P."/>
            <person name="Haon M."/>
            <person name="Grisel S."/>
            <person name="Petersen M."/>
            <person name="Berrin J.G."/>
            <person name="Delaux P.M."/>
            <person name="Dal Grande F."/>
            <person name="Keller J."/>
        </authorList>
    </citation>
    <scope>NUCLEOTIDE SEQUENCE [LARGE SCALE GENOMIC DNA]</scope>
    <source>
        <strain evidence="10 11">SAG 2145</strain>
    </source>
</reference>
<feature type="domain" description="Helicase C-terminal" evidence="9">
    <location>
        <begin position="209"/>
        <end position="387"/>
    </location>
</feature>
<evidence type="ECO:0000256" key="4">
    <source>
        <dbReference type="ARBA" id="ARBA00022801"/>
    </source>
</evidence>
<dbReference type="PROSITE" id="PS51194">
    <property type="entry name" value="HELICASE_CTER"/>
    <property type="match status" value="1"/>
</dbReference>
<evidence type="ECO:0000313" key="10">
    <source>
        <dbReference type="EMBL" id="KAK9832232.1"/>
    </source>
</evidence>
<dbReference type="InterPro" id="IPR027417">
    <property type="entry name" value="P-loop_NTPase"/>
</dbReference>
<dbReference type="Pfam" id="PF00270">
    <property type="entry name" value="DEAD"/>
    <property type="match status" value="1"/>
</dbReference>
<dbReference type="InterPro" id="IPR002464">
    <property type="entry name" value="DNA/RNA_helicase_DEAH_CS"/>
</dbReference>
<dbReference type="EC" id="3.6.4.13" evidence="1"/>
<comment type="catalytic activity">
    <reaction evidence="7">
        <text>ATP + H2O = ADP + phosphate + H(+)</text>
        <dbReference type="Rhea" id="RHEA:13065"/>
        <dbReference type="ChEBI" id="CHEBI:15377"/>
        <dbReference type="ChEBI" id="CHEBI:15378"/>
        <dbReference type="ChEBI" id="CHEBI:30616"/>
        <dbReference type="ChEBI" id="CHEBI:43474"/>
        <dbReference type="ChEBI" id="CHEBI:456216"/>
        <dbReference type="EC" id="3.6.4.13"/>
    </reaction>
</comment>
<keyword evidence="3" id="KW-0547">Nucleotide-binding</keyword>
<dbReference type="CDD" id="cd18791">
    <property type="entry name" value="SF2_C_RHA"/>
    <property type="match status" value="1"/>
</dbReference>
<evidence type="ECO:0000256" key="6">
    <source>
        <dbReference type="ARBA" id="ARBA00022840"/>
    </source>
</evidence>
<keyword evidence="11" id="KW-1185">Reference proteome</keyword>
<dbReference type="FunFam" id="3.40.50.300:FF:000615">
    <property type="entry name" value="pre-mRNA-splicing factor ATP-dependent RNA helicase DEAH7"/>
    <property type="match status" value="1"/>
</dbReference>
<dbReference type="Pfam" id="PF00271">
    <property type="entry name" value="Helicase_C"/>
    <property type="match status" value="1"/>
</dbReference>
<feature type="domain" description="Helicase ATP-binding" evidence="8">
    <location>
        <begin position="20"/>
        <end position="186"/>
    </location>
</feature>
<evidence type="ECO:0000256" key="2">
    <source>
        <dbReference type="ARBA" id="ARBA00022664"/>
    </source>
</evidence>
<protein>
    <recommendedName>
        <fullName evidence="1">RNA helicase</fullName>
        <ecNumber evidence="1">3.6.4.13</ecNumber>
    </recommendedName>
</protein>
<keyword evidence="5" id="KW-0347">Helicase</keyword>
<sequence length="735" mass="80854">MAPSAAQLALPIYASREAVLQAVRENQIVVVEAPTGSGKTTQLPQMLMDAGLAGERIIGVTQPRRVAAVTVARRVAEERNCRLGGEVGYAIRFDEQASSSTRIKYMTDGTLLRESLEDTRLSAYSIIILDEAHERSLNTDLLFGILKRLTTHKHRRKSLKLLITSATLEATKVSQYFGSCPVQSVSGRQYDVSVSHSLENHDNDYYQAAIDTAMQVHLNEAPGDILMFLTGQGEIMKAVKQLNNAVSSLPADADCDALLVMPLYAAMPPDMQARVFAPCPEGCRRLIVATNVAETSITVDGIVYVIDPGRVKQKSYSPQTGLDALSVVPISRVQAVQRAGRAGRTRPGKCFRLYTQHYFDHNMPNITVPEIQRTSLLSACLYLKSLSSDIDVISFDYLDPPQPEALEDALRQLFILDAIDSDGKVTPLGKEMARLPLDPCLARMLIAAANLSCLPEALTVAAMLSAESIFSENRGPEQIARMDVEQLGHASGITANGQQVLKQLMEDGPGDHVFLLRLYKAWQEAECSSNWCQAAGLNMRGMRFARDVEGQLEAAIESSRSTFFDRALQDGTIGRSKKRRRTGQNPELELRQAVLIGFASRLARRMLTHNGYKTLGERSILAQLHPVTARIAPDEDGLLPEWVVYHELLATSKNLLRKVCPVDATWVNYITPKITNADVSRLRGRHQLQHQQPGLTVAPMSSTDVEPSHAAAAQRSQAAVDAARARFLARKAVRR</sequence>
<dbReference type="PROSITE" id="PS00690">
    <property type="entry name" value="DEAH_ATP_HELICASE"/>
    <property type="match status" value="1"/>
</dbReference>
<dbReference type="Proteomes" id="UP001438707">
    <property type="component" value="Unassembled WGS sequence"/>
</dbReference>
<dbReference type="Pfam" id="PF21010">
    <property type="entry name" value="HA2_C"/>
    <property type="match status" value="1"/>
</dbReference>
<dbReference type="EMBL" id="JALJOS010000012">
    <property type="protein sequence ID" value="KAK9832232.1"/>
    <property type="molecule type" value="Genomic_DNA"/>
</dbReference>
<evidence type="ECO:0000313" key="11">
    <source>
        <dbReference type="Proteomes" id="UP001438707"/>
    </source>
</evidence>
<dbReference type="PANTHER" id="PTHR18934:SF234">
    <property type="entry name" value="PRE-MRNA-SPLICING FACTOR ATP-DEPENDENT RNA HELICASE DEAH4-RELATED"/>
    <property type="match status" value="1"/>
</dbReference>
<evidence type="ECO:0000259" key="9">
    <source>
        <dbReference type="PROSITE" id="PS51194"/>
    </source>
</evidence>
<name>A0AAW1RG74_9CHLO</name>
<dbReference type="FunFam" id="3.40.50.300:FF:000145">
    <property type="entry name" value="probable ATP-dependent RNA helicase DHX40"/>
    <property type="match status" value="1"/>
</dbReference>
<dbReference type="InterPro" id="IPR007502">
    <property type="entry name" value="Helicase-assoc_dom"/>
</dbReference>
<dbReference type="SMART" id="SM00847">
    <property type="entry name" value="HA2"/>
    <property type="match status" value="1"/>
</dbReference>
<dbReference type="InterPro" id="IPR001650">
    <property type="entry name" value="Helicase_C-like"/>
</dbReference>
<dbReference type="InterPro" id="IPR048333">
    <property type="entry name" value="HA2_WH"/>
</dbReference>
<dbReference type="GO" id="GO:0016787">
    <property type="term" value="F:hydrolase activity"/>
    <property type="evidence" value="ECO:0007669"/>
    <property type="project" value="UniProtKB-KW"/>
</dbReference>
<dbReference type="GO" id="GO:0003723">
    <property type="term" value="F:RNA binding"/>
    <property type="evidence" value="ECO:0007669"/>
    <property type="project" value="TreeGrafter"/>
</dbReference>
<dbReference type="Gene3D" id="3.40.50.300">
    <property type="entry name" value="P-loop containing nucleotide triphosphate hydrolases"/>
    <property type="match status" value="2"/>
</dbReference>
<comment type="caution">
    <text evidence="10">The sequence shown here is derived from an EMBL/GenBank/DDBJ whole genome shotgun (WGS) entry which is preliminary data.</text>
</comment>